<evidence type="ECO:0000313" key="3">
    <source>
        <dbReference type="EMBL" id="KAF2824141.1"/>
    </source>
</evidence>
<feature type="compositionally biased region" description="Low complexity" evidence="1">
    <location>
        <begin position="121"/>
        <end position="137"/>
    </location>
</feature>
<proteinExistence type="predicted"/>
<dbReference type="Proteomes" id="UP000799424">
    <property type="component" value="Unassembled WGS sequence"/>
</dbReference>
<feature type="chain" id="PRO_5025694035" evidence="2">
    <location>
        <begin position="18"/>
        <end position="196"/>
    </location>
</feature>
<accession>A0A6A6ZSU3</accession>
<organism evidence="3 4">
    <name type="scientific">Ophiobolus disseminans</name>
    <dbReference type="NCBI Taxonomy" id="1469910"/>
    <lineage>
        <taxon>Eukaryota</taxon>
        <taxon>Fungi</taxon>
        <taxon>Dikarya</taxon>
        <taxon>Ascomycota</taxon>
        <taxon>Pezizomycotina</taxon>
        <taxon>Dothideomycetes</taxon>
        <taxon>Pleosporomycetidae</taxon>
        <taxon>Pleosporales</taxon>
        <taxon>Pleosporineae</taxon>
        <taxon>Phaeosphaeriaceae</taxon>
        <taxon>Ophiobolus</taxon>
    </lineage>
</organism>
<evidence type="ECO:0000256" key="2">
    <source>
        <dbReference type="SAM" id="SignalP"/>
    </source>
</evidence>
<feature type="region of interest" description="Disordered" evidence="1">
    <location>
        <begin position="106"/>
        <end position="157"/>
    </location>
</feature>
<evidence type="ECO:0000313" key="4">
    <source>
        <dbReference type="Proteomes" id="UP000799424"/>
    </source>
</evidence>
<dbReference type="EMBL" id="MU006230">
    <property type="protein sequence ID" value="KAF2824141.1"/>
    <property type="molecule type" value="Genomic_DNA"/>
</dbReference>
<dbReference type="AlphaFoldDB" id="A0A6A6ZSU3"/>
<sequence length="196" mass="22000">MVRLVSFIVLTLELCGAVRYDRGSGGGCCCEGRVLGSSLLSVASDVYLFDVCKRCVAIVMLTERCVGTMSVLSNSIKKKQCQERTFRQQTIPDTPKTYPHQFPLPHQQAPLKHPQARHHTTSTTSTTPTTSPTANTTQWPHNAPSSPHPPKFASSSTHKSRQKAFYYTPTPKTMWDFFCLASRSATRWCTRWCMVR</sequence>
<feature type="signal peptide" evidence="2">
    <location>
        <begin position="1"/>
        <end position="17"/>
    </location>
</feature>
<keyword evidence="2" id="KW-0732">Signal</keyword>
<reference evidence="3" key="1">
    <citation type="journal article" date="2020" name="Stud. Mycol.">
        <title>101 Dothideomycetes genomes: a test case for predicting lifestyles and emergence of pathogens.</title>
        <authorList>
            <person name="Haridas S."/>
            <person name="Albert R."/>
            <person name="Binder M."/>
            <person name="Bloem J."/>
            <person name="Labutti K."/>
            <person name="Salamov A."/>
            <person name="Andreopoulos B."/>
            <person name="Baker S."/>
            <person name="Barry K."/>
            <person name="Bills G."/>
            <person name="Bluhm B."/>
            <person name="Cannon C."/>
            <person name="Castanera R."/>
            <person name="Culley D."/>
            <person name="Daum C."/>
            <person name="Ezra D."/>
            <person name="Gonzalez J."/>
            <person name="Henrissat B."/>
            <person name="Kuo A."/>
            <person name="Liang C."/>
            <person name="Lipzen A."/>
            <person name="Lutzoni F."/>
            <person name="Magnuson J."/>
            <person name="Mondo S."/>
            <person name="Nolan M."/>
            <person name="Ohm R."/>
            <person name="Pangilinan J."/>
            <person name="Park H.-J."/>
            <person name="Ramirez L."/>
            <person name="Alfaro M."/>
            <person name="Sun H."/>
            <person name="Tritt A."/>
            <person name="Yoshinaga Y."/>
            <person name="Zwiers L.-H."/>
            <person name="Turgeon B."/>
            <person name="Goodwin S."/>
            <person name="Spatafora J."/>
            <person name="Crous P."/>
            <person name="Grigoriev I."/>
        </authorList>
    </citation>
    <scope>NUCLEOTIDE SEQUENCE</scope>
    <source>
        <strain evidence="3">CBS 113818</strain>
    </source>
</reference>
<name>A0A6A6ZSU3_9PLEO</name>
<protein>
    <submittedName>
        <fullName evidence="3">Uncharacterized protein</fullName>
    </submittedName>
</protein>
<keyword evidence="4" id="KW-1185">Reference proteome</keyword>
<gene>
    <name evidence="3" type="ORF">CC86DRAFT_51073</name>
</gene>
<evidence type="ECO:0000256" key="1">
    <source>
        <dbReference type="SAM" id="MobiDB-lite"/>
    </source>
</evidence>